<feature type="region of interest" description="Disordered" evidence="2">
    <location>
        <begin position="56"/>
        <end position="81"/>
    </location>
</feature>
<accession>A0A9P5U5F2</accession>
<keyword evidence="5" id="KW-1185">Reference proteome</keyword>
<evidence type="ECO:0000313" key="4">
    <source>
        <dbReference type="EMBL" id="KAF9067725.1"/>
    </source>
</evidence>
<keyword evidence="1" id="KW-0863">Zinc-finger</keyword>
<name>A0A9P5U5F2_9AGAR</name>
<feature type="compositionally biased region" description="Low complexity" evidence="2">
    <location>
        <begin position="96"/>
        <end position="112"/>
    </location>
</feature>
<protein>
    <recommendedName>
        <fullName evidence="3">C2H2-type domain-containing protein</fullName>
    </recommendedName>
</protein>
<dbReference type="InterPro" id="IPR013087">
    <property type="entry name" value="Znf_C2H2_type"/>
</dbReference>
<feature type="domain" description="C2H2-type" evidence="3">
    <location>
        <begin position="202"/>
        <end position="225"/>
    </location>
</feature>
<feature type="region of interest" description="Disordered" evidence="2">
    <location>
        <begin position="1"/>
        <end position="41"/>
    </location>
</feature>
<feature type="compositionally biased region" description="Polar residues" evidence="2">
    <location>
        <begin position="115"/>
        <end position="127"/>
    </location>
</feature>
<dbReference type="OrthoDB" id="8922241at2759"/>
<dbReference type="Gene3D" id="3.30.160.60">
    <property type="entry name" value="Classic Zinc Finger"/>
    <property type="match status" value="1"/>
</dbReference>
<evidence type="ECO:0000256" key="2">
    <source>
        <dbReference type="SAM" id="MobiDB-lite"/>
    </source>
</evidence>
<dbReference type="SUPFAM" id="SSF57667">
    <property type="entry name" value="beta-beta-alpha zinc fingers"/>
    <property type="match status" value="1"/>
</dbReference>
<sequence>MHPNSSSRTYAYDDQGVGYSSNSSSSGGHPSNYQYTQMYPEQSSNHYYNSAGQIASASAQGHHPDPRYGRSTTPAPGVGVGHRYARHAADPRYYHSSGMMPSSSTSGNTSPSAPYISSNHYPSSHNTSNARFIPTPSEIAHVYNSGPMHDQHLSQSPATFPIPGQHSSHHRHSSTSPILSPSRVSSTRSPPATINPNSNERFTCEICGKTFSRSHDRKRHHETQHIASPVLHRCRYCRKEFSRFTG</sequence>
<evidence type="ECO:0000313" key="5">
    <source>
        <dbReference type="Proteomes" id="UP000772434"/>
    </source>
</evidence>
<feature type="compositionally biased region" description="Polar residues" evidence="2">
    <location>
        <begin position="32"/>
        <end position="41"/>
    </location>
</feature>
<feature type="compositionally biased region" description="Low complexity" evidence="2">
    <location>
        <begin position="174"/>
        <end position="191"/>
    </location>
</feature>
<evidence type="ECO:0000259" key="3">
    <source>
        <dbReference type="PROSITE" id="PS50157"/>
    </source>
</evidence>
<feature type="compositionally biased region" description="Low complexity" evidence="2">
    <location>
        <begin position="16"/>
        <end position="31"/>
    </location>
</feature>
<dbReference type="EMBL" id="JADNRY010000069">
    <property type="protein sequence ID" value="KAF9067725.1"/>
    <property type="molecule type" value="Genomic_DNA"/>
</dbReference>
<reference evidence="4" key="1">
    <citation type="submission" date="2020-11" db="EMBL/GenBank/DDBJ databases">
        <authorList>
            <consortium name="DOE Joint Genome Institute"/>
            <person name="Ahrendt S."/>
            <person name="Riley R."/>
            <person name="Andreopoulos W."/>
            <person name="Labutti K."/>
            <person name="Pangilinan J."/>
            <person name="Ruiz-Duenas F.J."/>
            <person name="Barrasa J.M."/>
            <person name="Sanchez-Garcia M."/>
            <person name="Camarero S."/>
            <person name="Miyauchi S."/>
            <person name="Serrano A."/>
            <person name="Linde D."/>
            <person name="Babiker R."/>
            <person name="Drula E."/>
            <person name="Ayuso-Fernandez I."/>
            <person name="Pacheco R."/>
            <person name="Padilla G."/>
            <person name="Ferreira P."/>
            <person name="Barriuso J."/>
            <person name="Kellner H."/>
            <person name="Castanera R."/>
            <person name="Alfaro M."/>
            <person name="Ramirez L."/>
            <person name="Pisabarro A.G."/>
            <person name="Kuo A."/>
            <person name="Tritt A."/>
            <person name="Lipzen A."/>
            <person name="He G."/>
            <person name="Yan M."/>
            <person name="Ng V."/>
            <person name="Cullen D."/>
            <person name="Martin F."/>
            <person name="Rosso M.-N."/>
            <person name="Henrissat B."/>
            <person name="Hibbett D."/>
            <person name="Martinez A.T."/>
            <person name="Grigoriev I.V."/>
        </authorList>
    </citation>
    <scope>NUCLEOTIDE SEQUENCE</scope>
    <source>
        <strain evidence="4">AH 40177</strain>
    </source>
</reference>
<dbReference type="PROSITE" id="PS00028">
    <property type="entry name" value="ZINC_FINGER_C2H2_1"/>
    <property type="match status" value="1"/>
</dbReference>
<dbReference type="Proteomes" id="UP000772434">
    <property type="component" value="Unassembled WGS sequence"/>
</dbReference>
<feature type="region of interest" description="Disordered" evidence="2">
    <location>
        <begin position="95"/>
        <end position="127"/>
    </location>
</feature>
<organism evidence="4 5">
    <name type="scientific">Rhodocollybia butyracea</name>
    <dbReference type="NCBI Taxonomy" id="206335"/>
    <lineage>
        <taxon>Eukaryota</taxon>
        <taxon>Fungi</taxon>
        <taxon>Dikarya</taxon>
        <taxon>Basidiomycota</taxon>
        <taxon>Agaricomycotina</taxon>
        <taxon>Agaricomycetes</taxon>
        <taxon>Agaricomycetidae</taxon>
        <taxon>Agaricales</taxon>
        <taxon>Marasmiineae</taxon>
        <taxon>Omphalotaceae</taxon>
        <taxon>Rhodocollybia</taxon>
    </lineage>
</organism>
<dbReference type="AlphaFoldDB" id="A0A9P5U5F2"/>
<dbReference type="InterPro" id="IPR036236">
    <property type="entry name" value="Znf_C2H2_sf"/>
</dbReference>
<gene>
    <name evidence="4" type="ORF">BDP27DRAFT_872321</name>
</gene>
<dbReference type="PROSITE" id="PS50157">
    <property type="entry name" value="ZINC_FINGER_C2H2_2"/>
    <property type="match status" value="1"/>
</dbReference>
<keyword evidence="1" id="KW-0862">Zinc</keyword>
<feature type="region of interest" description="Disordered" evidence="2">
    <location>
        <begin position="149"/>
        <end position="197"/>
    </location>
</feature>
<evidence type="ECO:0000256" key="1">
    <source>
        <dbReference type="PROSITE-ProRule" id="PRU00042"/>
    </source>
</evidence>
<keyword evidence="1" id="KW-0479">Metal-binding</keyword>
<dbReference type="GO" id="GO:0008270">
    <property type="term" value="F:zinc ion binding"/>
    <property type="evidence" value="ECO:0007669"/>
    <property type="project" value="UniProtKB-KW"/>
</dbReference>
<comment type="caution">
    <text evidence="4">The sequence shown here is derived from an EMBL/GenBank/DDBJ whole genome shotgun (WGS) entry which is preliminary data.</text>
</comment>
<proteinExistence type="predicted"/>